<feature type="compositionally biased region" description="Low complexity" evidence="1">
    <location>
        <begin position="42"/>
        <end position="51"/>
    </location>
</feature>
<evidence type="ECO:0000256" key="1">
    <source>
        <dbReference type="SAM" id="MobiDB-lite"/>
    </source>
</evidence>
<gene>
    <name evidence="2" type="ORF">PXEA_LOCUS31022</name>
</gene>
<organism evidence="2 3">
    <name type="scientific">Protopolystoma xenopodis</name>
    <dbReference type="NCBI Taxonomy" id="117903"/>
    <lineage>
        <taxon>Eukaryota</taxon>
        <taxon>Metazoa</taxon>
        <taxon>Spiralia</taxon>
        <taxon>Lophotrochozoa</taxon>
        <taxon>Platyhelminthes</taxon>
        <taxon>Monogenea</taxon>
        <taxon>Polyopisthocotylea</taxon>
        <taxon>Polystomatidea</taxon>
        <taxon>Polystomatidae</taxon>
        <taxon>Protopolystoma</taxon>
    </lineage>
</organism>
<dbReference type="Proteomes" id="UP000784294">
    <property type="component" value="Unassembled WGS sequence"/>
</dbReference>
<reference evidence="2" key="1">
    <citation type="submission" date="2018-11" db="EMBL/GenBank/DDBJ databases">
        <authorList>
            <consortium name="Pathogen Informatics"/>
        </authorList>
    </citation>
    <scope>NUCLEOTIDE SEQUENCE</scope>
</reference>
<evidence type="ECO:0000313" key="3">
    <source>
        <dbReference type="Proteomes" id="UP000784294"/>
    </source>
</evidence>
<feature type="region of interest" description="Disordered" evidence="1">
    <location>
        <begin position="1"/>
        <end position="134"/>
    </location>
</feature>
<keyword evidence="3" id="KW-1185">Reference proteome</keyword>
<sequence length="144" mass="15149">MPDAPGRCVSRPPTGATALAAADPTRLSEKATRPGQQRSVVRNQSGSRNRAGSGGRVQDSSTRVLSSSIDTDATSAGSKRVPLTLSAVSEAEACPNRSSRHSTVWQRAKETQAIGSRHDRPSASPPARTLPSSVGFAICQRRSR</sequence>
<feature type="compositionally biased region" description="Polar residues" evidence="1">
    <location>
        <begin position="58"/>
        <end position="77"/>
    </location>
</feature>
<protein>
    <submittedName>
        <fullName evidence="2">Uncharacterized protein</fullName>
    </submittedName>
</protein>
<dbReference type="EMBL" id="CAAALY010255425">
    <property type="protein sequence ID" value="VEL37582.1"/>
    <property type="molecule type" value="Genomic_DNA"/>
</dbReference>
<proteinExistence type="predicted"/>
<evidence type="ECO:0000313" key="2">
    <source>
        <dbReference type="EMBL" id="VEL37582.1"/>
    </source>
</evidence>
<name>A0A448XIN0_9PLAT</name>
<accession>A0A448XIN0</accession>
<dbReference type="AlphaFoldDB" id="A0A448XIN0"/>
<comment type="caution">
    <text evidence="2">The sequence shown here is derived from an EMBL/GenBank/DDBJ whole genome shotgun (WGS) entry which is preliminary data.</text>
</comment>